<comment type="subcellular location">
    <subcellularLocation>
        <location evidence="1">Nucleus</location>
    </subcellularLocation>
</comment>
<keyword evidence="7" id="KW-0508">mRNA splicing</keyword>
<dbReference type="EMBL" id="KN822106">
    <property type="protein sequence ID" value="KIM57062.1"/>
    <property type="molecule type" value="Genomic_DNA"/>
</dbReference>
<dbReference type="InterPro" id="IPR055433">
    <property type="entry name" value="HAT_Syf1-like_N"/>
</dbReference>
<evidence type="ECO:0000313" key="17">
    <source>
        <dbReference type="EMBL" id="KIM57062.1"/>
    </source>
</evidence>
<dbReference type="PANTHER" id="PTHR11246:SF5">
    <property type="entry name" value="PRE-MRNA-SPLICING FACTOR SYF1"/>
    <property type="match status" value="1"/>
</dbReference>
<evidence type="ECO:0000313" key="18">
    <source>
        <dbReference type="Proteomes" id="UP000053989"/>
    </source>
</evidence>
<dbReference type="Pfam" id="PF23220">
    <property type="entry name" value="HAT_Syf1_M"/>
    <property type="match status" value="1"/>
</dbReference>
<dbReference type="OrthoDB" id="10067343at2759"/>
<dbReference type="GO" id="GO:0071007">
    <property type="term" value="C:U2-type catalytic step 2 spliceosome"/>
    <property type="evidence" value="ECO:0007669"/>
    <property type="project" value="TreeGrafter"/>
</dbReference>
<dbReference type="InterPro" id="IPR011990">
    <property type="entry name" value="TPR-like_helical_dom_sf"/>
</dbReference>
<dbReference type="GO" id="GO:0000349">
    <property type="term" value="P:generation of catalytic spliceosome for first transesterification step"/>
    <property type="evidence" value="ECO:0007669"/>
    <property type="project" value="TreeGrafter"/>
</dbReference>
<dbReference type="STRING" id="1036808.A0A0C2ZX73"/>
<gene>
    <name evidence="17" type="ORF">SCLCIDRAFT_1219728</name>
</gene>
<feature type="coiled-coil region" evidence="12">
    <location>
        <begin position="483"/>
        <end position="510"/>
    </location>
</feature>
<dbReference type="AlphaFoldDB" id="A0A0C2ZX73"/>
<keyword evidence="5" id="KW-0747">Spliceosome</keyword>
<feature type="compositionally biased region" description="Acidic residues" evidence="13">
    <location>
        <begin position="983"/>
        <end position="994"/>
    </location>
</feature>
<dbReference type="InterPro" id="IPR056350">
    <property type="entry name" value="HAT_Syf1_central"/>
</dbReference>
<dbReference type="FunFam" id="1.25.40.10:FF:000023">
    <property type="entry name" value="Pre-mRNA-splicing factor SYF1"/>
    <property type="match status" value="1"/>
</dbReference>
<evidence type="ECO:0000256" key="6">
    <source>
        <dbReference type="ARBA" id="ARBA00022737"/>
    </source>
</evidence>
<feature type="domain" description="Pre-mRNA-splicing factor Syf1-like N-terminal HAT-repeats" evidence="16">
    <location>
        <begin position="175"/>
        <end position="266"/>
    </location>
</feature>
<reference evidence="18" key="2">
    <citation type="submission" date="2015-01" db="EMBL/GenBank/DDBJ databases">
        <title>Evolutionary Origins and Diversification of the Mycorrhizal Mutualists.</title>
        <authorList>
            <consortium name="DOE Joint Genome Institute"/>
            <consortium name="Mycorrhizal Genomics Consortium"/>
            <person name="Kohler A."/>
            <person name="Kuo A."/>
            <person name="Nagy L.G."/>
            <person name="Floudas D."/>
            <person name="Copeland A."/>
            <person name="Barry K.W."/>
            <person name="Cichocki N."/>
            <person name="Veneault-Fourrey C."/>
            <person name="LaButti K."/>
            <person name="Lindquist E.A."/>
            <person name="Lipzen A."/>
            <person name="Lundell T."/>
            <person name="Morin E."/>
            <person name="Murat C."/>
            <person name="Riley R."/>
            <person name="Ohm R."/>
            <person name="Sun H."/>
            <person name="Tunlid A."/>
            <person name="Henrissat B."/>
            <person name="Grigoriev I.V."/>
            <person name="Hibbett D.S."/>
            <person name="Martin F."/>
        </authorList>
    </citation>
    <scope>NUCLEOTIDE SEQUENCE [LARGE SCALE GENOMIC DNA]</scope>
    <source>
        <strain evidence="18">Foug A</strain>
    </source>
</reference>
<evidence type="ECO:0000259" key="16">
    <source>
        <dbReference type="Pfam" id="PF23233"/>
    </source>
</evidence>
<feature type="domain" description="Pre-mRNA-splicing factor SYF1 central HAT repeats" evidence="14">
    <location>
        <begin position="398"/>
        <end position="555"/>
    </location>
</feature>
<keyword evidence="12" id="KW-0175">Coiled coil</keyword>
<organism evidence="17 18">
    <name type="scientific">Scleroderma citrinum Foug A</name>
    <dbReference type="NCBI Taxonomy" id="1036808"/>
    <lineage>
        <taxon>Eukaryota</taxon>
        <taxon>Fungi</taxon>
        <taxon>Dikarya</taxon>
        <taxon>Basidiomycota</taxon>
        <taxon>Agaricomycotina</taxon>
        <taxon>Agaricomycetes</taxon>
        <taxon>Agaricomycetidae</taxon>
        <taxon>Boletales</taxon>
        <taxon>Sclerodermatineae</taxon>
        <taxon>Sclerodermataceae</taxon>
        <taxon>Scleroderma</taxon>
    </lineage>
</organism>
<dbReference type="FunFam" id="1.25.40.10:FF:000137">
    <property type="entry name" value="Pre-mRNA-splicing factor syf1"/>
    <property type="match status" value="1"/>
</dbReference>
<name>A0A0C2ZX73_9AGAM</name>
<dbReference type="InterPro" id="IPR055430">
    <property type="entry name" value="HAT_Syf1_CNRKL1_C"/>
</dbReference>
<evidence type="ECO:0000256" key="2">
    <source>
        <dbReference type="ARBA" id="ARBA00008644"/>
    </source>
</evidence>
<evidence type="ECO:0000259" key="15">
    <source>
        <dbReference type="Pfam" id="PF23231"/>
    </source>
</evidence>
<evidence type="ECO:0000259" key="14">
    <source>
        <dbReference type="Pfam" id="PF23220"/>
    </source>
</evidence>
<protein>
    <recommendedName>
        <fullName evidence="10">Pre-mRNA-splicing factor SYF1</fullName>
    </recommendedName>
    <alternativeName>
        <fullName evidence="11">Pre-mRNA-splicing factor syf1</fullName>
    </alternativeName>
</protein>
<evidence type="ECO:0000256" key="10">
    <source>
        <dbReference type="ARBA" id="ARBA00039472"/>
    </source>
</evidence>
<dbReference type="Gene3D" id="1.25.40.10">
    <property type="entry name" value="Tetratricopeptide repeat domain"/>
    <property type="match status" value="4"/>
</dbReference>
<sequence>MPSVQEKSMAVDNLSSYFPLTFPVPTPKTHPDLLTINDVQREENLLRNPASFRAWWSAIHSAREAFNTQLRAERRADSVTDANSQLLGPLASPPARRSLQCLTYLYESALVQFPNSFKLWKSYLQMRMSYVLGAPILKKKAGGRKKFPEMKDALEEEREDVEEWDGGLDGVVGWEEWTSLVATYERALMWLPKLPRLWLMYISIFSNPWCPPVISYTHARRTFDRALRTLPPSLHSRIWVRYLLWAEAKGGSTMVTVYRRYLAVDPSVTEHYTSLLLEPADSAPRPLEAAKLRLSLARKAARGEYVSPEGKSPYQLLGDFLDVVERFAEEVGLDVDATLEANAADAKAEAEAAAAEKELREPASVDGALVRMAGPPVPVAADGNPLPAYNGDEDPLSKRKLNIERIVHKDGLEVYKDQAGRLWTGLATYWIKRGEFDRAKTTFETGIASVLTIRDFTQIFDSYAEFSESLLSAMMESLENPEDDEEEEDAKETEGELDAKMKEFEALMDRRPFLVNDVLLRRNPNDVQEWEKRVALWGDNDEKVAETYTQALETIHPRKATANHHRLYINFARYYEEGGVSGAAEPDLDSARKILEKATKVNFKTVEDLAEIWCEWSEMELRHENYDEAIRVMQRAAAIPKDTKINYHDHSLPVQARLFKSLKLWSFYVDLEESIGTVETTKMVYDKIMDLKIANAQVIVNYAAFLEENGYWEDSFKVYERGTEVLTFPISFEIWNIYLSKFIKRYGGTKLERTRDLFEQALEKCPAKSCKPLFLMYGKLEEDFGLAKRAMGIYERATEVVADEDKFEMYTIYIAKATANYGLPATRIIYDRAIEVLPSKQTAEMCLRFAALERKLGEIDRARAIYAHASQFCDPRVNTKFWTEWNSFEIETGSEDTFREMLRIKRSVQAQFNTEASYLAAQTMSTKRNNGGDDTPQPSDPMAAAEQQAGGPKGPSFVAAKKTALPRLDGSEPPKAPAQTEGNADEIEISDEES</sequence>
<dbReference type="Proteomes" id="UP000053989">
    <property type="component" value="Unassembled WGS sequence"/>
</dbReference>
<feature type="domain" description="Pre-mRNA-splicing factor Syf1/CRNKL1-like C-terminal HAT-repeats" evidence="15">
    <location>
        <begin position="557"/>
        <end position="946"/>
    </location>
</feature>
<evidence type="ECO:0000256" key="3">
    <source>
        <dbReference type="ARBA" id="ARBA00011524"/>
    </source>
</evidence>
<reference evidence="17 18" key="1">
    <citation type="submission" date="2014-04" db="EMBL/GenBank/DDBJ databases">
        <authorList>
            <consortium name="DOE Joint Genome Institute"/>
            <person name="Kuo A."/>
            <person name="Kohler A."/>
            <person name="Nagy L.G."/>
            <person name="Floudas D."/>
            <person name="Copeland A."/>
            <person name="Barry K.W."/>
            <person name="Cichocki N."/>
            <person name="Veneault-Fourrey C."/>
            <person name="LaButti K."/>
            <person name="Lindquist E.A."/>
            <person name="Lipzen A."/>
            <person name="Lundell T."/>
            <person name="Morin E."/>
            <person name="Murat C."/>
            <person name="Sun H."/>
            <person name="Tunlid A."/>
            <person name="Henrissat B."/>
            <person name="Grigoriev I.V."/>
            <person name="Hibbett D.S."/>
            <person name="Martin F."/>
            <person name="Nordberg H.P."/>
            <person name="Cantor M.N."/>
            <person name="Hua S.X."/>
        </authorList>
    </citation>
    <scope>NUCLEOTIDE SEQUENCE [LARGE SCALE GENOMIC DNA]</scope>
    <source>
        <strain evidence="17 18">Foug A</strain>
    </source>
</reference>
<evidence type="ECO:0000256" key="8">
    <source>
        <dbReference type="ARBA" id="ARBA00023242"/>
    </source>
</evidence>
<evidence type="ECO:0000256" key="12">
    <source>
        <dbReference type="SAM" id="Coils"/>
    </source>
</evidence>
<comment type="function">
    <text evidence="9">Involved in pre-mRNA splicing and cell cycle progression.</text>
</comment>
<evidence type="ECO:0000256" key="1">
    <source>
        <dbReference type="ARBA" id="ARBA00004123"/>
    </source>
</evidence>
<dbReference type="SUPFAM" id="SSF48452">
    <property type="entry name" value="TPR-like"/>
    <property type="match status" value="4"/>
</dbReference>
<comment type="similarity">
    <text evidence="2">Belongs to the crooked-neck family.</text>
</comment>
<dbReference type="GO" id="GO:0071014">
    <property type="term" value="C:post-mRNA release spliceosomal complex"/>
    <property type="evidence" value="ECO:0007669"/>
    <property type="project" value="TreeGrafter"/>
</dbReference>
<keyword evidence="18" id="KW-1185">Reference proteome</keyword>
<accession>A0A0C2ZX73</accession>
<evidence type="ECO:0000256" key="5">
    <source>
        <dbReference type="ARBA" id="ARBA00022728"/>
    </source>
</evidence>
<dbReference type="FunFam" id="1.25.40.10:FF:000038">
    <property type="entry name" value="Putative pre-mRNA-splicing factor SYF1"/>
    <property type="match status" value="1"/>
</dbReference>
<dbReference type="InterPro" id="IPR003107">
    <property type="entry name" value="HAT"/>
</dbReference>
<feature type="region of interest" description="Disordered" evidence="13">
    <location>
        <begin position="926"/>
        <end position="994"/>
    </location>
</feature>
<evidence type="ECO:0000256" key="13">
    <source>
        <dbReference type="SAM" id="MobiDB-lite"/>
    </source>
</evidence>
<evidence type="ECO:0000256" key="7">
    <source>
        <dbReference type="ARBA" id="ARBA00023187"/>
    </source>
</evidence>
<dbReference type="PANTHER" id="PTHR11246">
    <property type="entry name" value="PRE-MRNA SPLICING FACTOR"/>
    <property type="match status" value="1"/>
</dbReference>
<comment type="subunit">
    <text evidence="3">Associated with the spliceosome.</text>
</comment>
<dbReference type="GO" id="GO:0000974">
    <property type="term" value="C:Prp19 complex"/>
    <property type="evidence" value="ECO:0007669"/>
    <property type="project" value="TreeGrafter"/>
</dbReference>
<dbReference type="HOGENOM" id="CLU_007736_1_0_1"/>
<dbReference type="Pfam" id="PF23231">
    <property type="entry name" value="HAT_Syf1_CNRKL1_C"/>
    <property type="match status" value="1"/>
</dbReference>
<evidence type="ECO:0000256" key="11">
    <source>
        <dbReference type="ARBA" id="ARBA00067212"/>
    </source>
</evidence>
<evidence type="ECO:0000256" key="4">
    <source>
        <dbReference type="ARBA" id="ARBA00022664"/>
    </source>
</evidence>
<dbReference type="SMART" id="SM00386">
    <property type="entry name" value="HAT"/>
    <property type="match status" value="13"/>
</dbReference>
<dbReference type="InParanoid" id="A0A0C2ZX73"/>
<dbReference type="FunCoup" id="A0A0C2ZX73">
    <property type="interactions" value="781"/>
</dbReference>
<dbReference type="InterPro" id="IPR045075">
    <property type="entry name" value="Syf1-like"/>
</dbReference>
<proteinExistence type="inferred from homology"/>
<keyword evidence="8" id="KW-0539">Nucleus</keyword>
<evidence type="ECO:0000256" key="9">
    <source>
        <dbReference type="ARBA" id="ARBA00037272"/>
    </source>
</evidence>
<keyword evidence="6" id="KW-0677">Repeat</keyword>
<dbReference type="Pfam" id="PF23233">
    <property type="entry name" value="HAT_Syf1_CNRKL1_N"/>
    <property type="match status" value="1"/>
</dbReference>
<keyword evidence="4" id="KW-0507">mRNA processing</keyword>